<feature type="compositionally biased region" description="Polar residues" evidence="1">
    <location>
        <begin position="20"/>
        <end position="33"/>
    </location>
</feature>
<dbReference type="EMBL" id="JAGQLJ010000041">
    <property type="protein sequence ID" value="MCA9381010.1"/>
    <property type="molecule type" value="Genomic_DNA"/>
</dbReference>
<organism evidence="2 3">
    <name type="scientific">Candidatus Dojkabacteria bacterium</name>
    <dbReference type="NCBI Taxonomy" id="2099670"/>
    <lineage>
        <taxon>Bacteria</taxon>
        <taxon>Candidatus Dojkabacteria</taxon>
    </lineage>
</organism>
<dbReference type="Proteomes" id="UP000775877">
    <property type="component" value="Unassembled WGS sequence"/>
</dbReference>
<reference evidence="2" key="2">
    <citation type="journal article" date="2021" name="Microbiome">
        <title>Successional dynamics and alternative stable states in a saline activated sludge microbial community over 9 years.</title>
        <authorList>
            <person name="Wang Y."/>
            <person name="Ye J."/>
            <person name="Ju F."/>
            <person name="Liu L."/>
            <person name="Boyd J.A."/>
            <person name="Deng Y."/>
            <person name="Parks D.H."/>
            <person name="Jiang X."/>
            <person name="Yin X."/>
            <person name="Woodcroft B.J."/>
            <person name="Tyson G.W."/>
            <person name="Hugenholtz P."/>
            <person name="Polz M.F."/>
            <person name="Zhang T."/>
        </authorList>
    </citation>
    <scope>NUCLEOTIDE SEQUENCE</scope>
    <source>
        <strain evidence="2">HKST-UBA13</strain>
    </source>
</reference>
<evidence type="ECO:0000256" key="1">
    <source>
        <dbReference type="SAM" id="MobiDB-lite"/>
    </source>
</evidence>
<proteinExistence type="predicted"/>
<evidence type="ECO:0000313" key="3">
    <source>
        <dbReference type="Proteomes" id="UP000775877"/>
    </source>
</evidence>
<protein>
    <submittedName>
        <fullName evidence="2">Uncharacterized protein</fullName>
    </submittedName>
</protein>
<sequence>MLNSFNSFQSPCSSDRDPDTQNVQLTNNSQSKDGTYFLSGIEGFTSPCDSKTGNMTDKIVATTDELGGPDILITHVTSSGSKENLHNVEQ</sequence>
<accession>A0A955I8R5</accession>
<reference evidence="2" key="1">
    <citation type="submission" date="2020-04" db="EMBL/GenBank/DDBJ databases">
        <authorList>
            <person name="Zhang T."/>
        </authorList>
    </citation>
    <scope>NUCLEOTIDE SEQUENCE</scope>
    <source>
        <strain evidence="2">HKST-UBA13</strain>
    </source>
</reference>
<evidence type="ECO:0000313" key="2">
    <source>
        <dbReference type="EMBL" id="MCA9381010.1"/>
    </source>
</evidence>
<comment type="caution">
    <text evidence="2">The sequence shown here is derived from an EMBL/GenBank/DDBJ whole genome shotgun (WGS) entry which is preliminary data.</text>
</comment>
<feature type="compositionally biased region" description="Polar residues" evidence="1">
    <location>
        <begin position="1"/>
        <end position="13"/>
    </location>
</feature>
<feature type="region of interest" description="Disordered" evidence="1">
    <location>
        <begin position="1"/>
        <end position="33"/>
    </location>
</feature>
<gene>
    <name evidence="2" type="ORF">KC678_01990</name>
</gene>
<dbReference type="AlphaFoldDB" id="A0A955I8R5"/>
<name>A0A955I8R5_9BACT</name>